<dbReference type="SUPFAM" id="SSF47616">
    <property type="entry name" value="GST C-terminal domain-like"/>
    <property type="match status" value="1"/>
</dbReference>
<accession>A0A8J4Y6W3</accession>
<dbReference type="InterPro" id="IPR026928">
    <property type="entry name" value="FAX/IsoI-like"/>
</dbReference>
<evidence type="ECO:0000259" key="2">
    <source>
        <dbReference type="Pfam" id="PF17171"/>
    </source>
</evidence>
<dbReference type="InterPro" id="IPR033468">
    <property type="entry name" value="Metaxin_GST"/>
</dbReference>
<dbReference type="CDD" id="cd03193">
    <property type="entry name" value="GST_C_Metaxin"/>
    <property type="match status" value="1"/>
</dbReference>
<evidence type="ECO:0000259" key="3">
    <source>
        <dbReference type="Pfam" id="PF17172"/>
    </source>
</evidence>
<dbReference type="InterPro" id="IPR012336">
    <property type="entry name" value="Thioredoxin-like_fold"/>
</dbReference>
<reference evidence="4" key="1">
    <citation type="submission" date="2020-07" db="EMBL/GenBank/DDBJ databases">
        <title>The High-quality genome of the commercially important snow crab, Chionoecetes opilio.</title>
        <authorList>
            <person name="Jeong J.-H."/>
            <person name="Ryu S."/>
        </authorList>
    </citation>
    <scope>NUCLEOTIDE SEQUENCE</scope>
    <source>
        <strain evidence="4">MADBK_172401_WGS</strain>
        <tissue evidence="4">Digestive gland</tissue>
    </source>
</reference>
<dbReference type="PANTHER" id="PTHR12289">
    <property type="entry name" value="METAXIN RELATED"/>
    <property type="match status" value="1"/>
</dbReference>
<dbReference type="SFLD" id="SFLDG01200">
    <property type="entry name" value="SUF1.1"/>
    <property type="match status" value="1"/>
</dbReference>
<dbReference type="OrthoDB" id="5809458at2759"/>
<keyword evidence="5" id="KW-1185">Reference proteome</keyword>
<comment type="caution">
    <text evidence="4">The sequence shown here is derived from an EMBL/GenBank/DDBJ whole genome shotgun (WGS) entry which is preliminary data.</text>
</comment>
<dbReference type="GO" id="GO:0005737">
    <property type="term" value="C:cytoplasm"/>
    <property type="evidence" value="ECO:0007669"/>
    <property type="project" value="TreeGrafter"/>
</dbReference>
<protein>
    <submittedName>
        <fullName evidence="4">Failed axon connections</fullName>
    </submittedName>
</protein>
<feature type="domain" description="Metaxin glutathione S-transferase" evidence="2">
    <location>
        <begin position="135"/>
        <end position="196"/>
    </location>
</feature>
<evidence type="ECO:0000313" key="5">
    <source>
        <dbReference type="Proteomes" id="UP000770661"/>
    </source>
</evidence>
<dbReference type="Pfam" id="PF17171">
    <property type="entry name" value="GST_C_6"/>
    <property type="match status" value="1"/>
</dbReference>
<dbReference type="Proteomes" id="UP000770661">
    <property type="component" value="Unassembled WGS sequence"/>
</dbReference>
<dbReference type="InterPro" id="IPR040079">
    <property type="entry name" value="Glutathione_S-Trfase"/>
</dbReference>
<dbReference type="Pfam" id="PF17172">
    <property type="entry name" value="GST_N_4"/>
    <property type="match status" value="1"/>
</dbReference>
<dbReference type="Gene3D" id="1.20.1050.10">
    <property type="match status" value="1"/>
</dbReference>
<comment type="similarity">
    <text evidence="1">Belongs to the FAX family.</text>
</comment>
<evidence type="ECO:0000313" key="4">
    <source>
        <dbReference type="EMBL" id="KAG0722558.1"/>
    </source>
</evidence>
<dbReference type="InterPro" id="IPR036282">
    <property type="entry name" value="Glutathione-S-Trfase_C_sf"/>
</dbReference>
<proteinExistence type="inferred from homology"/>
<gene>
    <name evidence="4" type="primary">fax_0</name>
    <name evidence="4" type="ORF">GWK47_044288</name>
</gene>
<dbReference type="SFLD" id="SFLDS00019">
    <property type="entry name" value="Glutathione_Transferase_(cytos"/>
    <property type="match status" value="1"/>
</dbReference>
<dbReference type="PANTHER" id="PTHR12289:SF41">
    <property type="entry name" value="FAILED AXON CONNECTIONS-RELATED"/>
    <property type="match status" value="1"/>
</dbReference>
<name>A0A8J4Y6W3_CHIOP</name>
<dbReference type="EMBL" id="JACEEZ010009388">
    <property type="protein sequence ID" value="KAG0722558.1"/>
    <property type="molecule type" value="Genomic_DNA"/>
</dbReference>
<organism evidence="4 5">
    <name type="scientific">Chionoecetes opilio</name>
    <name type="common">Atlantic snow crab</name>
    <name type="synonym">Cancer opilio</name>
    <dbReference type="NCBI Taxonomy" id="41210"/>
    <lineage>
        <taxon>Eukaryota</taxon>
        <taxon>Metazoa</taxon>
        <taxon>Ecdysozoa</taxon>
        <taxon>Arthropoda</taxon>
        <taxon>Crustacea</taxon>
        <taxon>Multicrustacea</taxon>
        <taxon>Malacostraca</taxon>
        <taxon>Eumalacostraca</taxon>
        <taxon>Eucarida</taxon>
        <taxon>Decapoda</taxon>
        <taxon>Pleocyemata</taxon>
        <taxon>Brachyura</taxon>
        <taxon>Eubrachyura</taxon>
        <taxon>Majoidea</taxon>
        <taxon>Majidae</taxon>
        <taxon>Chionoecetes</taxon>
    </lineage>
</organism>
<dbReference type="SFLD" id="SFLDG01180">
    <property type="entry name" value="SUF1"/>
    <property type="match status" value="1"/>
</dbReference>
<feature type="domain" description="Thioredoxin-like fold" evidence="3">
    <location>
        <begin position="1"/>
        <end position="78"/>
    </location>
</feature>
<sequence length="211" mass="24197">MCSVPVHSLDHSEPLGASWLTPWVTLEDGEEVGDSGVVVEELRRRRNLDVGSSLTVEEKAVARAFTVMVEEHLCWCLREWRFKIDSGRNLLEGIVSPPWYSRIGVRVLARLRTFTLYHQGIGRFSHLQVQKFAWRDLEAISDYLGEKPYLCGGEMTEVDCSVFAQMANILYNYKRSPYHAMLTDDFPTLVAYVERIKTTLWPDWDACLAPP</sequence>
<dbReference type="AlphaFoldDB" id="A0A8J4Y6W3"/>
<evidence type="ECO:0000256" key="1">
    <source>
        <dbReference type="ARBA" id="ARBA00006475"/>
    </source>
</evidence>
<dbReference type="InterPro" id="IPR050931">
    <property type="entry name" value="Mito_Protein_Transport_Metaxin"/>
</dbReference>